<evidence type="ECO:0000313" key="2">
    <source>
        <dbReference type="Proteomes" id="UP001239111"/>
    </source>
</evidence>
<keyword evidence="2" id="KW-1185">Reference proteome</keyword>
<name>A0ACC2P8P1_9HYME</name>
<evidence type="ECO:0000313" key="1">
    <source>
        <dbReference type="EMBL" id="KAJ8679806.1"/>
    </source>
</evidence>
<gene>
    <name evidence="1" type="ORF">QAD02_015593</name>
</gene>
<dbReference type="EMBL" id="CM056742">
    <property type="protein sequence ID" value="KAJ8679806.1"/>
    <property type="molecule type" value="Genomic_DNA"/>
</dbReference>
<comment type="caution">
    <text evidence="1">The sequence shown here is derived from an EMBL/GenBank/DDBJ whole genome shotgun (WGS) entry which is preliminary data.</text>
</comment>
<accession>A0ACC2P8P1</accession>
<proteinExistence type="predicted"/>
<organism evidence="1 2">
    <name type="scientific">Eretmocerus hayati</name>
    <dbReference type="NCBI Taxonomy" id="131215"/>
    <lineage>
        <taxon>Eukaryota</taxon>
        <taxon>Metazoa</taxon>
        <taxon>Ecdysozoa</taxon>
        <taxon>Arthropoda</taxon>
        <taxon>Hexapoda</taxon>
        <taxon>Insecta</taxon>
        <taxon>Pterygota</taxon>
        <taxon>Neoptera</taxon>
        <taxon>Endopterygota</taxon>
        <taxon>Hymenoptera</taxon>
        <taxon>Apocrita</taxon>
        <taxon>Proctotrupomorpha</taxon>
        <taxon>Chalcidoidea</taxon>
        <taxon>Aphelinidae</taxon>
        <taxon>Aphelininae</taxon>
        <taxon>Eretmocerus</taxon>
    </lineage>
</organism>
<sequence>MKGYMIQAIVSDEDQFHFFDEVDEILTGPGNQPEDIVELPSNSMSNTRIDATLLDLDPCIYEAGPSQVDLVQHGRAAIETSDIHQQYQKSYELTETLCCPTFNRNPDTRKNADNNVGISLDGGKFSCKLCNKAYSSKGNLVRHEKSYHKGEKSHLCGQCGKHFRDKYTLNVHSSRKHGKNIKVENSNTRARQSQHSEISRDLSDEIFSCKFCSMRLMGEMNLARHLTDNHIRDRSYLVFTPLVVDDKARKHFTCRICGKVYKQSASFYAHFKKHKEKGDCPESTSDVRDALGQSSPNFVEEQPGENCCYACSICGTEFARKNSLVNHLRSHAMRESLLCHVCNKKFTTRYNLITHMRSHTNERPYSCDVCGRRFAQMGNLKRHKNRRHKASSCQTRPGGSAQESGSMGCQATHESDNVVPNTVQCSSSSGPLTKEQEQHELNDCAPSGAVTLLGKIPTFV</sequence>
<protein>
    <submittedName>
        <fullName evidence="1">Uncharacterized protein</fullName>
    </submittedName>
</protein>
<reference evidence="1" key="1">
    <citation type="submission" date="2023-04" db="EMBL/GenBank/DDBJ databases">
        <title>A chromosome-level genome assembly of the parasitoid wasp Eretmocerus hayati.</title>
        <authorList>
            <person name="Zhong Y."/>
            <person name="Liu S."/>
            <person name="Liu Y."/>
        </authorList>
    </citation>
    <scope>NUCLEOTIDE SEQUENCE</scope>
    <source>
        <strain evidence="1">ZJU_SS_LIU_2023</strain>
    </source>
</reference>
<dbReference type="Proteomes" id="UP001239111">
    <property type="component" value="Chromosome 2"/>
</dbReference>